<evidence type="ECO:0000256" key="1">
    <source>
        <dbReference type="SAM" id="Phobius"/>
    </source>
</evidence>
<dbReference type="AlphaFoldDB" id="A0A6L6QJF2"/>
<name>A0A6L6QJF2_9BURK</name>
<evidence type="ECO:0000313" key="2">
    <source>
        <dbReference type="EMBL" id="MTW12204.1"/>
    </source>
</evidence>
<keyword evidence="1" id="KW-1133">Transmembrane helix</keyword>
<sequence length="81" mass="8319">MFALLTALAFLSGGAGWVTLSAVTFLCAVLLGMLVREERGGAIGFPAGLFLALVQLAIGIGLMFVGEIALLLTGITPITMH</sequence>
<organism evidence="2 3">
    <name type="scientific">Massilia eburnea</name>
    <dbReference type="NCBI Taxonomy" id="1776165"/>
    <lineage>
        <taxon>Bacteria</taxon>
        <taxon>Pseudomonadati</taxon>
        <taxon>Pseudomonadota</taxon>
        <taxon>Betaproteobacteria</taxon>
        <taxon>Burkholderiales</taxon>
        <taxon>Oxalobacteraceae</taxon>
        <taxon>Telluria group</taxon>
        <taxon>Massilia</taxon>
    </lineage>
</organism>
<gene>
    <name evidence="2" type="ORF">GM658_16485</name>
</gene>
<reference evidence="2 3" key="1">
    <citation type="submission" date="2019-11" db="EMBL/GenBank/DDBJ databases">
        <title>Type strains purchased from KCTC, JCM and DSMZ.</title>
        <authorList>
            <person name="Lu H."/>
        </authorList>
    </citation>
    <scope>NUCLEOTIDE SEQUENCE [LARGE SCALE GENOMIC DNA]</scope>
    <source>
        <strain evidence="2 3">JCM 31587</strain>
    </source>
</reference>
<keyword evidence="1" id="KW-0472">Membrane</keyword>
<keyword evidence="1" id="KW-0812">Transmembrane</keyword>
<dbReference type="Proteomes" id="UP000472320">
    <property type="component" value="Unassembled WGS sequence"/>
</dbReference>
<feature type="transmembrane region" description="Helical" evidence="1">
    <location>
        <begin position="45"/>
        <end position="72"/>
    </location>
</feature>
<protein>
    <submittedName>
        <fullName evidence="2">Uncharacterized protein</fullName>
    </submittedName>
</protein>
<evidence type="ECO:0000313" key="3">
    <source>
        <dbReference type="Proteomes" id="UP000472320"/>
    </source>
</evidence>
<comment type="caution">
    <text evidence="2">The sequence shown here is derived from an EMBL/GenBank/DDBJ whole genome shotgun (WGS) entry which is preliminary data.</text>
</comment>
<proteinExistence type="predicted"/>
<accession>A0A6L6QJF2</accession>
<dbReference type="EMBL" id="WNKX01000012">
    <property type="protein sequence ID" value="MTW12204.1"/>
    <property type="molecule type" value="Genomic_DNA"/>
</dbReference>
<keyword evidence="3" id="KW-1185">Reference proteome</keyword>